<accession>A0A7S7NL83</accession>
<dbReference type="Proteomes" id="UP000593892">
    <property type="component" value="Chromosome"/>
</dbReference>
<dbReference type="GO" id="GO:0031146">
    <property type="term" value="P:SCF-dependent proteasomal ubiquitin-dependent protein catabolic process"/>
    <property type="evidence" value="ECO:0007669"/>
    <property type="project" value="TreeGrafter"/>
</dbReference>
<dbReference type="AlphaFoldDB" id="A0A7S7NL83"/>
<dbReference type="RefSeq" id="WP_194447362.1">
    <property type="nucleotide sequence ID" value="NZ_CP063849.1"/>
</dbReference>
<dbReference type="Gene3D" id="3.80.10.10">
    <property type="entry name" value="Ribonuclease Inhibitor"/>
    <property type="match status" value="4"/>
</dbReference>
<evidence type="ECO:0000313" key="1">
    <source>
        <dbReference type="EMBL" id="QOY85692.1"/>
    </source>
</evidence>
<evidence type="ECO:0000313" key="2">
    <source>
        <dbReference type="Proteomes" id="UP000593892"/>
    </source>
</evidence>
<sequence length="646" mass="70828">MQRKLTSTTSLENLKRAAKRWLKALRENDADAIERFQQAYPNGPAAPVLRDVQHALAREYDQTSWKELKLALEARGPVTASLASQEAYSQAAQDFVQAFEGDEAALQRLNAHYGRTFAHGDVRAEAWRRVYALRQRSSKVPKNYLALEEARVVVAQDAGFGSWIALLEAVATGAPPAVEAYEVDAKENRIAPRRRMNRSEWDGFVGVMKEQRIPAVDAGGLMTDEVLARIAELVHVTRLNLGGSRELTDDGLLQLARMPQLEHLNLTGGQLTDRGLEVLRHLPNLKSFEMTWQAGISDAGVSKLRYCEQIEEVNLMGSPTGDGAIEALQGKAKLRRFSTGRMVTDAGLPLLQNLPMLKRWHGPALEAGDNTAQERGVKLLVDGPFTDSGLAGLAGLEGVYELDLFWHVSGITADGMAHLAQMPNLSVLGCDGELSCDAAMPHIAAIPRLRRLRAQESTATDAGFEALSRSRTLEGLWGRVCPHFGSRGFLALSRMPALRSLGIGLGNVDEQALSSLPQFPALRELTPIGLLDDGFRHVGRCADLERLTCMYCRETTDIATGHIVALPIRYYYAGLTQITDRSLQILGGMPSLEQVELYECQKVTDAGLVFLAGLPNLREVHLDGIPGVTLAGTRVFPKRVRIAYTT</sequence>
<protein>
    <submittedName>
        <fullName evidence="1">Uncharacterized protein</fullName>
    </submittedName>
</protein>
<dbReference type="PANTHER" id="PTHR13318:SF105">
    <property type="entry name" value="F-BOX_LRR-REPEAT PROTEIN 3"/>
    <property type="match status" value="1"/>
</dbReference>
<dbReference type="InterPro" id="IPR006553">
    <property type="entry name" value="Leu-rich_rpt_Cys-con_subtyp"/>
</dbReference>
<dbReference type="EMBL" id="CP063849">
    <property type="protein sequence ID" value="QOY85692.1"/>
    <property type="molecule type" value="Genomic_DNA"/>
</dbReference>
<dbReference type="GO" id="GO:0019005">
    <property type="term" value="C:SCF ubiquitin ligase complex"/>
    <property type="evidence" value="ECO:0007669"/>
    <property type="project" value="TreeGrafter"/>
</dbReference>
<gene>
    <name evidence="1" type="ORF">IRI77_23065</name>
</gene>
<dbReference type="SMART" id="SM00367">
    <property type="entry name" value="LRR_CC"/>
    <property type="match status" value="3"/>
</dbReference>
<organism evidence="1 2">
    <name type="scientific">Paludibaculum fermentans</name>
    <dbReference type="NCBI Taxonomy" id="1473598"/>
    <lineage>
        <taxon>Bacteria</taxon>
        <taxon>Pseudomonadati</taxon>
        <taxon>Acidobacteriota</taxon>
        <taxon>Terriglobia</taxon>
        <taxon>Bryobacterales</taxon>
        <taxon>Bryobacteraceae</taxon>
        <taxon>Paludibaculum</taxon>
    </lineage>
</organism>
<proteinExistence type="predicted"/>
<reference evidence="1 2" key="1">
    <citation type="submission" date="2020-10" db="EMBL/GenBank/DDBJ databases">
        <title>Complete genome sequence of Paludibaculum fermentans P105T, a facultatively anaerobic acidobacterium capable of dissimilatory Fe(III) reduction.</title>
        <authorList>
            <person name="Dedysh S.N."/>
            <person name="Beletsky A.V."/>
            <person name="Kulichevskaya I.S."/>
            <person name="Mardanov A.V."/>
            <person name="Ravin N.V."/>
        </authorList>
    </citation>
    <scope>NUCLEOTIDE SEQUENCE [LARGE SCALE GENOMIC DNA]</scope>
    <source>
        <strain evidence="1 2">P105</strain>
    </source>
</reference>
<dbReference type="KEGG" id="pfer:IRI77_23065"/>
<dbReference type="SUPFAM" id="SSF52047">
    <property type="entry name" value="RNI-like"/>
    <property type="match status" value="1"/>
</dbReference>
<name>A0A7S7NL83_PALFE</name>
<dbReference type="InterPro" id="IPR001611">
    <property type="entry name" value="Leu-rich_rpt"/>
</dbReference>
<dbReference type="InterPro" id="IPR032675">
    <property type="entry name" value="LRR_dom_sf"/>
</dbReference>
<keyword evidence="2" id="KW-1185">Reference proteome</keyword>
<dbReference type="Pfam" id="PF13516">
    <property type="entry name" value="LRR_6"/>
    <property type="match status" value="1"/>
</dbReference>
<dbReference type="PANTHER" id="PTHR13318">
    <property type="entry name" value="PARTNER OF PAIRED, ISOFORM B-RELATED"/>
    <property type="match status" value="1"/>
</dbReference>